<gene>
    <name evidence="1" type="ORF">PanWU01x14_006400</name>
</gene>
<sequence length="48" mass="5499">MKRVDLSQDVQQLERSTAFRLQWKIFILVGGSLYNDGCRSLVHDACNS</sequence>
<keyword evidence="2" id="KW-1185">Reference proteome</keyword>
<organism evidence="1 2">
    <name type="scientific">Parasponia andersonii</name>
    <name type="common">Sponia andersonii</name>
    <dbReference type="NCBI Taxonomy" id="3476"/>
    <lineage>
        <taxon>Eukaryota</taxon>
        <taxon>Viridiplantae</taxon>
        <taxon>Streptophyta</taxon>
        <taxon>Embryophyta</taxon>
        <taxon>Tracheophyta</taxon>
        <taxon>Spermatophyta</taxon>
        <taxon>Magnoliopsida</taxon>
        <taxon>eudicotyledons</taxon>
        <taxon>Gunneridae</taxon>
        <taxon>Pentapetalae</taxon>
        <taxon>rosids</taxon>
        <taxon>fabids</taxon>
        <taxon>Rosales</taxon>
        <taxon>Cannabaceae</taxon>
        <taxon>Parasponia</taxon>
    </lineage>
</organism>
<dbReference type="Proteomes" id="UP000237105">
    <property type="component" value="Unassembled WGS sequence"/>
</dbReference>
<proteinExistence type="predicted"/>
<accession>A0A2P5E3U7</accession>
<evidence type="ECO:0000313" key="1">
    <source>
        <dbReference type="EMBL" id="PON80190.1"/>
    </source>
</evidence>
<dbReference type="EMBL" id="JXTB01000002">
    <property type="protein sequence ID" value="PON80190.1"/>
    <property type="molecule type" value="Genomic_DNA"/>
</dbReference>
<evidence type="ECO:0000313" key="2">
    <source>
        <dbReference type="Proteomes" id="UP000237105"/>
    </source>
</evidence>
<dbReference type="AlphaFoldDB" id="A0A2P5E3U7"/>
<protein>
    <submittedName>
        <fullName evidence="1">Uncharacterized protein</fullName>
    </submittedName>
</protein>
<reference evidence="2" key="1">
    <citation type="submission" date="2016-06" db="EMBL/GenBank/DDBJ databases">
        <title>Parallel loss of symbiosis genes in relatives of nitrogen-fixing non-legume Parasponia.</title>
        <authorList>
            <person name="Van Velzen R."/>
            <person name="Holmer R."/>
            <person name="Bu F."/>
            <person name="Rutten L."/>
            <person name="Van Zeijl A."/>
            <person name="Liu W."/>
            <person name="Santuari L."/>
            <person name="Cao Q."/>
            <person name="Sharma T."/>
            <person name="Shen D."/>
            <person name="Roswanjaya Y."/>
            <person name="Wardhani T."/>
            <person name="Kalhor M.S."/>
            <person name="Jansen J."/>
            <person name="Van den Hoogen J."/>
            <person name="Gungor B."/>
            <person name="Hartog M."/>
            <person name="Hontelez J."/>
            <person name="Verver J."/>
            <person name="Yang W.-C."/>
            <person name="Schijlen E."/>
            <person name="Repin R."/>
            <person name="Schilthuizen M."/>
            <person name="Schranz E."/>
            <person name="Heidstra R."/>
            <person name="Miyata K."/>
            <person name="Fedorova E."/>
            <person name="Kohlen W."/>
            <person name="Bisseling T."/>
            <person name="Smit S."/>
            <person name="Geurts R."/>
        </authorList>
    </citation>
    <scope>NUCLEOTIDE SEQUENCE [LARGE SCALE GENOMIC DNA]</scope>
    <source>
        <strain evidence="2">cv. WU1-14</strain>
    </source>
</reference>
<comment type="caution">
    <text evidence="1">The sequence shown here is derived from an EMBL/GenBank/DDBJ whole genome shotgun (WGS) entry which is preliminary data.</text>
</comment>
<name>A0A2P5E3U7_PARAD</name>